<dbReference type="CDD" id="cd00383">
    <property type="entry name" value="trans_reg_C"/>
    <property type="match status" value="1"/>
</dbReference>
<keyword evidence="11" id="KW-1185">Reference proteome</keyword>
<accession>A0ABM7T1F2</accession>
<feature type="domain" description="OmpR/PhoB-type" evidence="9">
    <location>
        <begin position="131"/>
        <end position="230"/>
    </location>
</feature>
<dbReference type="SUPFAM" id="SSF46894">
    <property type="entry name" value="C-terminal effector domain of the bipartite response regulators"/>
    <property type="match status" value="1"/>
</dbReference>
<dbReference type="RefSeq" id="WP_224037306.1">
    <property type="nucleotide sequence ID" value="NZ_AP024849.1"/>
</dbReference>
<feature type="DNA-binding region" description="OmpR/PhoB-type" evidence="7">
    <location>
        <begin position="131"/>
        <end position="230"/>
    </location>
</feature>
<name>A0ABM7T1F2_9CLOT</name>
<evidence type="ECO:0000256" key="7">
    <source>
        <dbReference type="PROSITE-ProRule" id="PRU01091"/>
    </source>
</evidence>
<protein>
    <recommendedName>
        <fullName evidence="1">Stage 0 sporulation protein A homolog</fullName>
    </recommendedName>
</protein>
<feature type="domain" description="Response regulatory" evidence="8">
    <location>
        <begin position="4"/>
        <end position="117"/>
    </location>
</feature>
<dbReference type="Pfam" id="PF00072">
    <property type="entry name" value="Response_reg"/>
    <property type="match status" value="1"/>
</dbReference>
<evidence type="ECO:0000313" key="10">
    <source>
        <dbReference type="EMBL" id="BCZ45745.1"/>
    </source>
</evidence>
<dbReference type="PROSITE" id="PS50110">
    <property type="entry name" value="RESPONSE_REGULATORY"/>
    <property type="match status" value="1"/>
</dbReference>
<dbReference type="Gene3D" id="3.40.50.2300">
    <property type="match status" value="1"/>
</dbReference>
<sequence>MNNNILVVDDEKEIRDLLEINLKNEGYSVFKASCGMEALDILHKEEIHLIVLDIMMPDIDGLEVCRKVRENYNIPILMLSAKAEDMDKIQGIMTGADDYVCKPFNQLELTVRIRALLRRTYFLNIKMQTSENQIRIESMVIDKSKHMVTVEDNQVDLTAREFEILYLLATNRGRVFSAEEIFERVWKEKYFQANNTVMVHMSRLRDKIEQYMEGNKIIHTLWGVGYKIEK</sequence>
<organism evidence="10 11">
    <name type="scientific">Clostridium gelidum</name>
    <dbReference type="NCBI Taxonomy" id="704125"/>
    <lineage>
        <taxon>Bacteria</taxon>
        <taxon>Bacillati</taxon>
        <taxon>Bacillota</taxon>
        <taxon>Clostridia</taxon>
        <taxon>Eubacteriales</taxon>
        <taxon>Clostridiaceae</taxon>
        <taxon>Clostridium</taxon>
    </lineage>
</organism>
<dbReference type="SMART" id="SM00862">
    <property type="entry name" value="Trans_reg_C"/>
    <property type="match status" value="1"/>
</dbReference>
<keyword evidence="6" id="KW-0597">Phosphoprotein</keyword>
<reference evidence="11" key="1">
    <citation type="submission" date="2021-07" db="EMBL/GenBank/DDBJ databases">
        <title>Complete genome sequencing of a Clostridium isolate.</title>
        <authorList>
            <person name="Ueki A."/>
            <person name="Tonouchi A."/>
        </authorList>
    </citation>
    <scope>NUCLEOTIDE SEQUENCE [LARGE SCALE GENOMIC DNA]</scope>
    <source>
        <strain evidence="11">C5S11</strain>
    </source>
</reference>
<keyword evidence="2" id="KW-0805">Transcription regulation</keyword>
<dbReference type="SUPFAM" id="SSF52172">
    <property type="entry name" value="CheY-like"/>
    <property type="match status" value="1"/>
</dbReference>
<dbReference type="Gene3D" id="6.10.250.690">
    <property type="match status" value="1"/>
</dbReference>
<dbReference type="EMBL" id="AP024849">
    <property type="protein sequence ID" value="BCZ45745.1"/>
    <property type="molecule type" value="Genomic_DNA"/>
</dbReference>
<evidence type="ECO:0000256" key="3">
    <source>
        <dbReference type="ARBA" id="ARBA00023125"/>
    </source>
</evidence>
<dbReference type="Pfam" id="PF00486">
    <property type="entry name" value="Trans_reg_C"/>
    <property type="match status" value="1"/>
</dbReference>
<dbReference type="PANTHER" id="PTHR48111:SF10">
    <property type="entry name" value="STAGE 0 SPORULATION PROTEIN A HOMOLOG"/>
    <property type="match status" value="1"/>
</dbReference>
<dbReference type="PROSITE" id="PS51755">
    <property type="entry name" value="OMPR_PHOB"/>
    <property type="match status" value="1"/>
</dbReference>
<dbReference type="InterPro" id="IPR039420">
    <property type="entry name" value="WalR-like"/>
</dbReference>
<evidence type="ECO:0000313" key="11">
    <source>
        <dbReference type="Proteomes" id="UP000824633"/>
    </source>
</evidence>
<gene>
    <name evidence="10" type="ORF">psyc5s11_18120</name>
</gene>
<evidence type="ECO:0000256" key="6">
    <source>
        <dbReference type="PROSITE-ProRule" id="PRU00169"/>
    </source>
</evidence>
<dbReference type="InterPro" id="IPR016032">
    <property type="entry name" value="Sig_transdc_resp-reg_C-effctor"/>
</dbReference>
<dbReference type="Gene3D" id="1.10.10.10">
    <property type="entry name" value="Winged helix-like DNA-binding domain superfamily/Winged helix DNA-binding domain"/>
    <property type="match status" value="1"/>
</dbReference>
<keyword evidence="4" id="KW-0804">Transcription</keyword>
<evidence type="ECO:0000256" key="4">
    <source>
        <dbReference type="ARBA" id="ARBA00023163"/>
    </source>
</evidence>
<feature type="modified residue" description="4-aspartylphosphate" evidence="6">
    <location>
        <position position="53"/>
    </location>
</feature>
<dbReference type="InterPro" id="IPR001789">
    <property type="entry name" value="Sig_transdc_resp-reg_receiver"/>
</dbReference>
<dbReference type="PANTHER" id="PTHR48111">
    <property type="entry name" value="REGULATOR OF RPOS"/>
    <property type="match status" value="1"/>
</dbReference>
<dbReference type="GO" id="GO:0003677">
    <property type="term" value="F:DNA binding"/>
    <property type="evidence" value="ECO:0007669"/>
    <property type="project" value="UniProtKB-KW"/>
</dbReference>
<dbReference type="InterPro" id="IPR036388">
    <property type="entry name" value="WH-like_DNA-bd_sf"/>
</dbReference>
<dbReference type="Proteomes" id="UP000824633">
    <property type="component" value="Chromosome"/>
</dbReference>
<keyword evidence="3 7" id="KW-0238">DNA-binding</keyword>
<proteinExistence type="predicted"/>
<evidence type="ECO:0000259" key="8">
    <source>
        <dbReference type="PROSITE" id="PS50110"/>
    </source>
</evidence>
<dbReference type="InterPro" id="IPR001867">
    <property type="entry name" value="OmpR/PhoB-type_DNA-bd"/>
</dbReference>
<evidence type="ECO:0000259" key="9">
    <source>
        <dbReference type="PROSITE" id="PS51755"/>
    </source>
</evidence>
<evidence type="ECO:0000256" key="5">
    <source>
        <dbReference type="ARBA" id="ARBA00024867"/>
    </source>
</evidence>
<dbReference type="CDD" id="cd17574">
    <property type="entry name" value="REC_OmpR"/>
    <property type="match status" value="1"/>
</dbReference>
<dbReference type="SMART" id="SM00448">
    <property type="entry name" value="REC"/>
    <property type="match status" value="1"/>
</dbReference>
<comment type="function">
    <text evidence="5">May play the central regulatory role in sporulation. It may be an element of the effector pathway responsible for the activation of sporulation genes in response to nutritional stress. Spo0A may act in concert with spo0H (a sigma factor) to control the expression of some genes that are critical to the sporulation process.</text>
</comment>
<evidence type="ECO:0000256" key="2">
    <source>
        <dbReference type="ARBA" id="ARBA00023015"/>
    </source>
</evidence>
<dbReference type="InterPro" id="IPR011006">
    <property type="entry name" value="CheY-like_superfamily"/>
</dbReference>
<evidence type="ECO:0000256" key="1">
    <source>
        <dbReference type="ARBA" id="ARBA00018672"/>
    </source>
</evidence>